<evidence type="ECO:0000313" key="3">
    <source>
        <dbReference type="EMBL" id="MXQ12531.1"/>
    </source>
</evidence>
<keyword evidence="4" id="KW-1185">Reference proteome</keyword>
<keyword evidence="2" id="KW-0732">Signal</keyword>
<evidence type="ECO:0000313" key="4">
    <source>
        <dbReference type="Proteomes" id="UP000436483"/>
    </source>
</evidence>
<feature type="compositionally biased region" description="Low complexity" evidence="1">
    <location>
        <begin position="46"/>
        <end position="63"/>
    </location>
</feature>
<name>A0A7X3SPJ4_9HYPH</name>
<dbReference type="EMBL" id="WURB01000008">
    <property type="protein sequence ID" value="MXQ12531.1"/>
    <property type="molecule type" value="Genomic_DNA"/>
</dbReference>
<evidence type="ECO:0000256" key="1">
    <source>
        <dbReference type="SAM" id="MobiDB-lite"/>
    </source>
</evidence>
<reference evidence="3 4" key="1">
    <citation type="submission" date="2019-12" db="EMBL/GenBank/DDBJ databases">
        <authorList>
            <person name="Yuan C.-G."/>
        </authorList>
    </citation>
    <scope>NUCLEOTIDE SEQUENCE [LARGE SCALE GENOMIC DNA]</scope>
    <source>
        <strain evidence="3 4">KCTC 23863</strain>
    </source>
</reference>
<feature type="region of interest" description="Disordered" evidence="1">
    <location>
        <begin position="36"/>
        <end position="83"/>
    </location>
</feature>
<gene>
    <name evidence="3" type="ORF">GR328_13890</name>
</gene>
<feature type="compositionally biased region" description="Basic and acidic residues" evidence="1">
    <location>
        <begin position="65"/>
        <end position="83"/>
    </location>
</feature>
<sequence length="83" mass="8829">MNKLAFVLAASVLSTAAFAQDTTTTIKKEEGILGSKTTIEQKREPSTTSSTTVTTDSGVGCTTETKQKTDEFGDTTTKRTTEC</sequence>
<protein>
    <submittedName>
        <fullName evidence="3">Uncharacterized protein</fullName>
    </submittedName>
</protein>
<dbReference type="AlphaFoldDB" id="A0A7X3SPJ4"/>
<dbReference type="OrthoDB" id="8020524at2"/>
<evidence type="ECO:0000256" key="2">
    <source>
        <dbReference type="SAM" id="SignalP"/>
    </source>
</evidence>
<reference evidence="3 4" key="2">
    <citation type="submission" date="2020-01" db="EMBL/GenBank/DDBJ databases">
        <title>Microvirga sp. nov., an arsenate reduction bacterium isolated from Tibet hotspring sediments.</title>
        <authorList>
            <person name="Xian W.-D."/>
            <person name="Li W.-J."/>
        </authorList>
    </citation>
    <scope>NUCLEOTIDE SEQUENCE [LARGE SCALE GENOMIC DNA]</scope>
    <source>
        <strain evidence="3 4">KCTC 23863</strain>
    </source>
</reference>
<feature type="chain" id="PRO_5030692374" evidence="2">
    <location>
        <begin position="20"/>
        <end position="83"/>
    </location>
</feature>
<dbReference type="Proteomes" id="UP000436483">
    <property type="component" value="Unassembled WGS sequence"/>
</dbReference>
<comment type="caution">
    <text evidence="3">The sequence shown here is derived from an EMBL/GenBank/DDBJ whole genome shotgun (WGS) entry which is preliminary data.</text>
</comment>
<organism evidence="3 4">
    <name type="scientific">Microvirga makkahensis</name>
    <dbReference type="NCBI Taxonomy" id="1128670"/>
    <lineage>
        <taxon>Bacteria</taxon>
        <taxon>Pseudomonadati</taxon>
        <taxon>Pseudomonadota</taxon>
        <taxon>Alphaproteobacteria</taxon>
        <taxon>Hyphomicrobiales</taxon>
        <taxon>Methylobacteriaceae</taxon>
        <taxon>Microvirga</taxon>
    </lineage>
</organism>
<accession>A0A7X3SPJ4</accession>
<feature type="signal peptide" evidence="2">
    <location>
        <begin position="1"/>
        <end position="19"/>
    </location>
</feature>
<proteinExistence type="predicted"/>
<dbReference type="RefSeq" id="WP_160885100.1">
    <property type="nucleotide sequence ID" value="NZ_WURB01000008.1"/>
</dbReference>